<accession>A0A8M1GCF8</accession>
<dbReference type="GeneID" id="121104246"/>
<name>A0A8M1GCF8_URSMA</name>
<proteinExistence type="predicted"/>
<keyword evidence="2" id="KW-1185">Reference proteome</keyword>
<sequence>MGQAGRKSPSFPTPALFTESCGLLAADYSSSVTFRESEVLECGGQVSSSPRRARGPAPPRPAFRPRPRPRVFKLHSPGNLGASRSSVPPSGPASRREPPSASPRPRLRLRLCREAPSCAVSCPVLSVHPRPSRCGGTHGPRLRPGAAGFEPLSSETPAARLPAAPLSQNGGCCGDISSLVFLAVNSDAEASRFSAQRPTSCDPLIHIASRFVNMWRCYKNSIPGEAMHLLLPERRRYGHSHWI</sequence>
<protein>
    <submittedName>
        <fullName evidence="3">Uncharacterized protein LOC121104246</fullName>
    </submittedName>
</protein>
<feature type="region of interest" description="Disordered" evidence="1">
    <location>
        <begin position="40"/>
        <end position="106"/>
    </location>
</feature>
<dbReference type="Proteomes" id="UP000261680">
    <property type="component" value="Unplaced"/>
</dbReference>
<gene>
    <name evidence="3" type="primary">LOC121104246</name>
</gene>
<dbReference type="AlphaFoldDB" id="A0A8M1GCF8"/>
<dbReference type="KEGG" id="umr:121104246"/>
<evidence type="ECO:0000313" key="2">
    <source>
        <dbReference type="Proteomes" id="UP000261680"/>
    </source>
</evidence>
<feature type="compositionally biased region" description="Basic residues" evidence="1">
    <location>
        <begin position="63"/>
        <end position="73"/>
    </location>
</feature>
<evidence type="ECO:0000313" key="3">
    <source>
        <dbReference type="RefSeq" id="XP_040492565.1"/>
    </source>
</evidence>
<reference evidence="3" key="1">
    <citation type="submission" date="2025-08" db="UniProtKB">
        <authorList>
            <consortium name="RefSeq"/>
        </authorList>
    </citation>
    <scope>IDENTIFICATION</scope>
    <source>
        <tissue evidence="3">Whole blood</tissue>
    </source>
</reference>
<organism evidence="2 3">
    <name type="scientific">Ursus maritimus</name>
    <name type="common">Polar bear</name>
    <name type="synonym">Thalarctos maritimus</name>
    <dbReference type="NCBI Taxonomy" id="29073"/>
    <lineage>
        <taxon>Eukaryota</taxon>
        <taxon>Metazoa</taxon>
        <taxon>Chordata</taxon>
        <taxon>Craniata</taxon>
        <taxon>Vertebrata</taxon>
        <taxon>Euteleostomi</taxon>
        <taxon>Mammalia</taxon>
        <taxon>Eutheria</taxon>
        <taxon>Laurasiatheria</taxon>
        <taxon>Carnivora</taxon>
        <taxon>Caniformia</taxon>
        <taxon>Ursidae</taxon>
        <taxon>Ursus</taxon>
    </lineage>
</organism>
<evidence type="ECO:0000256" key="1">
    <source>
        <dbReference type="SAM" id="MobiDB-lite"/>
    </source>
</evidence>
<dbReference type="RefSeq" id="XP_040492565.1">
    <property type="nucleotide sequence ID" value="XM_040636631.1"/>
</dbReference>